<protein>
    <submittedName>
        <fullName evidence="1">Uncharacterized protein</fullName>
    </submittedName>
</protein>
<evidence type="ECO:0000313" key="1">
    <source>
        <dbReference type="EMBL" id="RHJ79526.1"/>
    </source>
</evidence>
<reference evidence="1 2" key="1">
    <citation type="submission" date="2018-08" db="EMBL/GenBank/DDBJ databases">
        <title>A genome reference for cultivated species of the human gut microbiota.</title>
        <authorList>
            <person name="Zou Y."/>
            <person name="Xue W."/>
            <person name="Luo G."/>
        </authorList>
    </citation>
    <scope>NUCLEOTIDE SEQUENCE [LARGE SCALE GENOMIC DNA]</scope>
    <source>
        <strain evidence="1 2">AM09-18</strain>
    </source>
</reference>
<comment type="caution">
    <text evidence="1">The sequence shown here is derived from an EMBL/GenBank/DDBJ whole genome shotgun (WGS) entry which is preliminary data.</text>
</comment>
<proteinExistence type="predicted"/>
<dbReference type="Proteomes" id="UP000283958">
    <property type="component" value="Unassembled WGS sequence"/>
</dbReference>
<dbReference type="EMBL" id="QRMN01000006">
    <property type="protein sequence ID" value="RHJ79526.1"/>
    <property type="molecule type" value="Genomic_DNA"/>
</dbReference>
<accession>A0A415DN82</accession>
<dbReference type="RefSeq" id="WP_118327563.1">
    <property type="nucleotide sequence ID" value="NZ_QRMN01000006.1"/>
</dbReference>
<gene>
    <name evidence="1" type="ORF">DW105_04015</name>
</gene>
<name>A0A415DN82_PHOVU</name>
<organism evidence="1 2">
    <name type="scientific">Phocaeicola vulgatus</name>
    <name type="common">Bacteroides vulgatus</name>
    <dbReference type="NCBI Taxonomy" id="821"/>
    <lineage>
        <taxon>Bacteria</taxon>
        <taxon>Pseudomonadati</taxon>
        <taxon>Bacteroidota</taxon>
        <taxon>Bacteroidia</taxon>
        <taxon>Bacteroidales</taxon>
        <taxon>Bacteroidaceae</taxon>
        <taxon>Phocaeicola</taxon>
    </lineage>
</organism>
<evidence type="ECO:0000313" key="2">
    <source>
        <dbReference type="Proteomes" id="UP000283958"/>
    </source>
</evidence>
<dbReference type="AlphaFoldDB" id="A0A415DN82"/>
<sequence>MINRLTYTIIDCLLGPKESITITSNNKSFQLLIDNFRQIPDILTSYTHVKLYDGDNLIEEFTSQYFPNKEEIKEELLFSILTATVCQLRSKKEYDIIESLYNNLLKYDLIHSIEDFKAGKVIKGSMEEALIYWIWRALVQHKSIKNPIPMTKEDISKLFEAEDNSHKHIAF</sequence>